<sequence>MSALGAPCSYPQTYDFSTKWTTALVAWTEFSPEEEDHHEPLTHLLKLNHNLWSRAIFLPITILQRYVHFYEEQYSDNKSRLWDLEHDVGITRAGRELEGAEELEDWPGSIDVKALTAEAHAIAADLLIIAETLDWARRSILELPNMDVYPHLQGASNQSFPPGTPTTGMLIHETVDLAEGAERSIKHLQQRCQIQANVLYSAASQTDNIIARDYSRIAQENSALAQRSNELNLRIAGSTKKDSIAMMAFTSITALFLPRSYISSLFSMDMFNWMASAAENEGRVVSTRFWIYWAVTVPLTTTVMMGWYVWYRTADAAWRKEAKIEMEKEAADNDAEDEKNEDVEGGCEKSSIRSSRRFQSVKSGKT</sequence>
<feature type="compositionally biased region" description="Polar residues" evidence="1">
    <location>
        <begin position="357"/>
        <end position="366"/>
    </location>
</feature>
<dbReference type="EMBL" id="JAPDRK010000003">
    <property type="protein sequence ID" value="KAJ9614554.1"/>
    <property type="molecule type" value="Genomic_DNA"/>
</dbReference>
<feature type="compositionally biased region" description="Acidic residues" evidence="1">
    <location>
        <begin position="332"/>
        <end position="345"/>
    </location>
</feature>
<evidence type="ECO:0000256" key="2">
    <source>
        <dbReference type="SAM" id="Phobius"/>
    </source>
</evidence>
<evidence type="ECO:0000313" key="4">
    <source>
        <dbReference type="Proteomes" id="UP001172673"/>
    </source>
</evidence>
<name>A0AA38XJG7_9EURO</name>
<keyword evidence="2" id="KW-0472">Membrane</keyword>
<keyword evidence="2" id="KW-0812">Transmembrane</keyword>
<dbReference type="Gene3D" id="1.20.58.340">
    <property type="entry name" value="Magnesium transport protein CorA, transmembrane region"/>
    <property type="match status" value="1"/>
</dbReference>
<evidence type="ECO:0000313" key="3">
    <source>
        <dbReference type="EMBL" id="KAJ9614554.1"/>
    </source>
</evidence>
<keyword evidence="2" id="KW-1133">Transmembrane helix</keyword>
<proteinExistence type="predicted"/>
<dbReference type="Proteomes" id="UP001172673">
    <property type="component" value="Unassembled WGS sequence"/>
</dbReference>
<feature type="region of interest" description="Disordered" evidence="1">
    <location>
        <begin position="327"/>
        <end position="366"/>
    </location>
</feature>
<organism evidence="3 4">
    <name type="scientific">Cladophialophora chaetospira</name>
    <dbReference type="NCBI Taxonomy" id="386627"/>
    <lineage>
        <taxon>Eukaryota</taxon>
        <taxon>Fungi</taxon>
        <taxon>Dikarya</taxon>
        <taxon>Ascomycota</taxon>
        <taxon>Pezizomycotina</taxon>
        <taxon>Eurotiomycetes</taxon>
        <taxon>Chaetothyriomycetidae</taxon>
        <taxon>Chaetothyriales</taxon>
        <taxon>Herpotrichiellaceae</taxon>
        <taxon>Cladophialophora</taxon>
    </lineage>
</organism>
<dbReference type="AlphaFoldDB" id="A0AA38XJG7"/>
<reference evidence="3" key="1">
    <citation type="submission" date="2022-10" db="EMBL/GenBank/DDBJ databases">
        <title>Culturing micro-colonial fungi from biological soil crusts in the Mojave desert and describing Neophaeococcomyces mojavensis, and introducing the new genera and species Taxawa tesnikishii.</title>
        <authorList>
            <person name="Kurbessoian T."/>
            <person name="Stajich J.E."/>
        </authorList>
    </citation>
    <scope>NUCLEOTIDE SEQUENCE</scope>
    <source>
        <strain evidence="3">TK_41</strain>
    </source>
</reference>
<keyword evidence="4" id="KW-1185">Reference proteome</keyword>
<protein>
    <recommendedName>
        <fullName evidence="5">Mg2+ transporter protein, CorA-like/Zinc transport protein ZntB</fullName>
    </recommendedName>
</protein>
<feature type="transmembrane region" description="Helical" evidence="2">
    <location>
        <begin position="290"/>
        <end position="310"/>
    </location>
</feature>
<comment type="caution">
    <text evidence="3">The sequence shown here is derived from an EMBL/GenBank/DDBJ whole genome shotgun (WGS) entry which is preliminary data.</text>
</comment>
<accession>A0AA38XJG7</accession>
<evidence type="ECO:0008006" key="5">
    <source>
        <dbReference type="Google" id="ProtNLM"/>
    </source>
</evidence>
<gene>
    <name evidence="3" type="ORF">H2200_002691</name>
</gene>
<feature type="transmembrane region" description="Helical" evidence="2">
    <location>
        <begin position="244"/>
        <end position="262"/>
    </location>
</feature>
<evidence type="ECO:0000256" key="1">
    <source>
        <dbReference type="SAM" id="MobiDB-lite"/>
    </source>
</evidence>